<dbReference type="GO" id="GO:0005739">
    <property type="term" value="C:mitochondrion"/>
    <property type="evidence" value="ECO:0007669"/>
    <property type="project" value="TreeGrafter"/>
</dbReference>
<proteinExistence type="predicted"/>
<dbReference type="GO" id="GO:0003989">
    <property type="term" value="F:acetyl-CoA carboxylase activity"/>
    <property type="evidence" value="ECO:0007669"/>
    <property type="project" value="InterPro"/>
</dbReference>
<evidence type="ECO:0000256" key="3">
    <source>
        <dbReference type="ARBA" id="ARBA00022840"/>
    </source>
</evidence>
<dbReference type="SUPFAM" id="SSF52440">
    <property type="entry name" value="PreATP-grasp domain"/>
    <property type="match status" value="1"/>
</dbReference>
<keyword evidence="6" id="KW-1185">Reference proteome</keyword>
<dbReference type="Pfam" id="PF00289">
    <property type="entry name" value="Biotin_carb_N"/>
    <property type="match status" value="1"/>
</dbReference>
<keyword evidence="3" id="KW-0067">ATP-binding</keyword>
<dbReference type="PANTHER" id="PTHR45728:SF2">
    <property type="entry name" value="ACETYL-COA CARBOXYLASE"/>
    <property type="match status" value="1"/>
</dbReference>
<dbReference type="InterPro" id="IPR016185">
    <property type="entry name" value="PreATP-grasp_dom_sf"/>
</dbReference>
<organism evidence="5 6">
    <name type="scientific">Caenorhabditis japonica</name>
    <dbReference type="NCBI Taxonomy" id="281687"/>
    <lineage>
        <taxon>Eukaryota</taxon>
        <taxon>Metazoa</taxon>
        <taxon>Ecdysozoa</taxon>
        <taxon>Nematoda</taxon>
        <taxon>Chromadorea</taxon>
        <taxon>Rhabditida</taxon>
        <taxon>Rhabditina</taxon>
        <taxon>Rhabditomorpha</taxon>
        <taxon>Rhabditoidea</taxon>
        <taxon>Rhabditidae</taxon>
        <taxon>Peloderinae</taxon>
        <taxon>Caenorhabditis</taxon>
    </lineage>
</organism>
<reference evidence="6" key="1">
    <citation type="submission" date="2010-08" db="EMBL/GenBank/DDBJ databases">
        <authorList>
            <consortium name="Caenorhabditis japonica Sequencing Consortium"/>
            <person name="Wilson R.K."/>
        </authorList>
    </citation>
    <scope>NUCLEOTIDE SEQUENCE [LARGE SCALE GENOMIC DNA]</scope>
    <source>
        <strain evidence="6">DF5081</strain>
    </source>
</reference>
<accession>A0A8R1ISL4</accession>
<dbReference type="InterPro" id="IPR011764">
    <property type="entry name" value="Biotin_carboxylation_dom"/>
</dbReference>
<dbReference type="GO" id="GO:0006633">
    <property type="term" value="P:fatty acid biosynthetic process"/>
    <property type="evidence" value="ECO:0007669"/>
    <property type="project" value="TreeGrafter"/>
</dbReference>
<dbReference type="InterPro" id="IPR013815">
    <property type="entry name" value="ATP_grasp_subdomain_1"/>
</dbReference>
<evidence type="ECO:0000256" key="2">
    <source>
        <dbReference type="ARBA" id="ARBA00022741"/>
    </source>
</evidence>
<dbReference type="Gene3D" id="3.30.1490.20">
    <property type="entry name" value="ATP-grasp fold, A domain"/>
    <property type="match status" value="1"/>
</dbReference>
<evidence type="ECO:0000313" key="6">
    <source>
        <dbReference type="Proteomes" id="UP000005237"/>
    </source>
</evidence>
<dbReference type="EnsemblMetazoa" id="CJA42724.1">
    <property type="protein sequence ID" value="CJA42724.1"/>
    <property type="gene ID" value="WBGene00218572"/>
</dbReference>
<name>A0A8R1ISL4_CAEJA</name>
<protein>
    <submittedName>
        <fullName evidence="5">Biotin carboxylation domain-containing protein</fullName>
    </submittedName>
</protein>
<dbReference type="InterPro" id="IPR049076">
    <property type="entry name" value="ACCA"/>
</dbReference>
<dbReference type="PROSITE" id="PS50979">
    <property type="entry name" value="BC"/>
    <property type="match status" value="1"/>
</dbReference>
<dbReference type="GO" id="GO:0005524">
    <property type="term" value="F:ATP binding"/>
    <property type="evidence" value="ECO:0007669"/>
    <property type="project" value="UniProtKB-KW"/>
</dbReference>
<evidence type="ECO:0000313" key="5">
    <source>
        <dbReference type="EnsemblMetazoa" id="CJA42724.1"/>
    </source>
</evidence>
<sequence>MPDLGLENSEEIHEFVKQYSGSKPIKRVLIANNGLAAVKCLISIRQWLQKQFNTSSVVSFVCIGTPDEMDAASHYLKLADEIIMAPRGKNSQNFANVDVIVSLALQAKVDAVYVGWGHASENPELPKRLLEHDIIFIGPSTSSIVASGDKIVSTIIAQSIGMPTVDWSGRDVKIAKNEVDFHGLREKATIRTVEEGLEAISKYGIGVPMMIKASEGSWIGIFIEVWIAKFKIRLTGKKEENGKKTSGKIEECSD</sequence>
<evidence type="ECO:0000256" key="1">
    <source>
        <dbReference type="ARBA" id="ARBA00022598"/>
    </source>
</evidence>
<dbReference type="InterPro" id="IPR005481">
    <property type="entry name" value="BC-like_N"/>
</dbReference>
<evidence type="ECO:0000259" key="4">
    <source>
        <dbReference type="PROSITE" id="PS50979"/>
    </source>
</evidence>
<feature type="domain" description="Biotin carboxylation" evidence="4">
    <location>
        <begin position="24"/>
        <end position="254"/>
    </location>
</feature>
<dbReference type="PANTHER" id="PTHR45728">
    <property type="entry name" value="ACETYL-COA CARBOXYLASE, ISOFORM A"/>
    <property type="match status" value="1"/>
</dbReference>
<dbReference type="Proteomes" id="UP000005237">
    <property type="component" value="Unassembled WGS sequence"/>
</dbReference>
<dbReference type="AlphaFoldDB" id="A0A8R1ISL4"/>
<reference evidence="5" key="2">
    <citation type="submission" date="2022-06" db="UniProtKB">
        <authorList>
            <consortium name="EnsemblMetazoa"/>
        </authorList>
    </citation>
    <scope>IDENTIFICATION</scope>
    <source>
        <strain evidence="5">DF5081</strain>
    </source>
</reference>
<dbReference type="Gene3D" id="3.40.50.20">
    <property type="match status" value="1"/>
</dbReference>
<keyword evidence="1" id="KW-0436">Ligase</keyword>
<keyword evidence="2" id="KW-0547">Nucleotide-binding</keyword>